<keyword evidence="1" id="KW-0812">Transmembrane</keyword>
<keyword evidence="1" id="KW-0472">Membrane</keyword>
<feature type="transmembrane region" description="Helical" evidence="1">
    <location>
        <begin position="102"/>
        <end position="119"/>
    </location>
</feature>
<organism evidence="3 4">
    <name type="scientific">Flavobacterium sinopsychrotolerans</name>
    <dbReference type="NCBI Taxonomy" id="604089"/>
    <lineage>
        <taxon>Bacteria</taxon>
        <taxon>Pseudomonadati</taxon>
        <taxon>Bacteroidota</taxon>
        <taxon>Flavobacteriia</taxon>
        <taxon>Flavobacteriales</taxon>
        <taxon>Flavobacteriaceae</taxon>
        <taxon>Flavobacterium</taxon>
    </lineage>
</organism>
<evidence type="ECO:0000259" key="2">
    <source>
        <dbReference type="Pfam" id="PF04892"/>
    </source>
</evidence>
<gene>
    <name evidence="3" type="ORF">SAMN04487942_0671</name>
</gene>
<dbReference type="Pfam" id="PF04892">
    <property type="entry name" value="VanZ"/>
    <property type="match status" value="1"/>
</dbReference>
<feature type="transmembrane region" description="Helical" evidence="1">
    <location>
        <begin position="40"/>
        <end position="58"/>
    </location>
</feature>
<proteinExistence type="predicted"/>
<protein>
    <submittedName>
        <fullName evidence="3">VanZ like family protein</fullName>
    </submittedName>
</protein>
<sequence>MVPKQLYFWVALLWTGMIAFFCLMKSSAVPVVQIANLDKMAHAFFHFVFTLLWFLYFKNHFLGMDTFKKVIIPLLLSIFFGLLIELFQNIFTTSRVADGYDVLANTLGAIFAVVLILLYEKYRQSNEN</sequence>
<name>A0A1H8IR86_9FLAO</name>
<feature type="domain" description="VanZ-like" evidence="2">
    <location>
        <begin position="34"/>
        <end position="118"/>
    </location>
</feature>
<reference evidence="4" key="1">
    <citation type="submission" date="2016-10" db="EMBL/GenBank/DDBJ databases">
        <authorList>
            <person name="Varghese N."/>
            <person name="Submissions S."/>
        </authorList>
    </citation>
    <scope>NUCLEOTIDE SEQUENCE [LARGE SCALE GENOMIC DNA]</scope>
    <source>
        <strain evidence="4">CGMCC 1.8704</strain>
    </source>
</reference>
<evidence type="ECO:0000313" key="3">
    <source>
        <dbReference type="EMBL" id="SEN70899.1"/>
    </source>
</evidence>
<dbReference type="STRING" id="604089.SAMN04487942_0671"/>
<feature type="transmembrane region" description="Helical" evidence="1">
    <location>
        <begin position="70"/>
        <end position="90"/>
    </location>
</feature>
<keyword evidence="4" id="KW-1185">Reference proteome</keyword>
<evidence type="ECO:0000313" key="4">
    <source>
        <dbReference type="Proteomes" id="UP000198657"/>
    </source>
</evidence>
<feature type="transmembrane region" description="Helical" evidence="1">
    <location>
        <begin position="7"/>
        <end position="28"/>
    </location>
</feature>
<dbReference type="InterPro" id="IPR006976">
    <property type="entry name" value="VanZ-like"/>
</dbReference>
<dbReference type="NCBIfam" id="NF037970">
    <property type="entry name" value="vanZ_1"/>
    <property type="match status" value="1"/>
</dbReference>
<dbReference type="PANTHER" id="PTHR28008">
    <property type="entry name" value="DOMAIN PROTEIN, PUTATIVE (AFU_ORTHOLOGUE AFUA_3G10980)-RELATED"/>
    <property type="match status" value="1"/>
</dbReference>
<accession>A0A1H8IR86</accession>
<dbReference type="AlphaFoldDB" id="A0A1H8IR86"/>
<dbReference type="EMBL" id="FODN01000001">
    <property type="protein sequence ID" value="SEN70899.1"/>
    <property type="molecule type" value="Genomic_DNA"/>
</dbReference>
<evidence type="ECO:0000256" key="1">
    <source>
        <dbReference type="SAM" id="Phobius"/>
    </source>
</evidence>
<keyword evidence="1" id="KW-1133">Transmembrane helix</keyword>
<dbReference type="Proteomes" id="UP000198657">
    <property type="component" value="Unassembled WGS sequence"/>
</dbReference>
<dbReference type="PANTHER" id="PTHR28008:SF1">
    <property type="entry name" value="DOMAIN PROTEIN, PUTATIVE (AFU_ORTHOLOGUE AFUA_3G10980)-RELATED"/>
    <property type="match status" value="1"/>
</dbReference>